<keyword evidence="3" id="KW-1185">Reference proteome</keyword>
<keyword evidence="1" id="KW-0812">Transmembrane</keyword>
<sequence>MDLRQHAMRYVGQPIVAHHNGSVHRGILHSVTPQGMYIRYGAGYASADQVGTSFQHLDLHNKEDGMNADPVFFGLGLGFLPWFGLAGFWGGGLWW</sequence>
<reference evidence="2 3" key="1">
    <citation type="journal article" date="2015" name="Int. J. Syst. Evol. Microbiol.">
        <title>Tumebacillus algifaecis sp. nov., isolated from decomposing algal scum.</title>
        <authorList>
            <person name="Wu Y.F."/>
            <person name="Zhang B."/>
            <person name="Xing P."/>
            <person name="Wu Q.L."/>
            <person name="Liu S.J."/>
        </authorList>
    </citation>
    <scope>NUCLEOTIDE SEQUENCE [LARGE SCALE GENOMIC DNA]</scope>
    <source>
        <strain evidence="2 3">THMBR28</strain>
    </source>
</reference>
<keyword evidence="1" id="KW-1133">Transmembrane helix</keyword>
<accession>A0A223D3L9</accession>
<dbReference type="EMBL" id="CP022657">
    <property type="protein sequence ID" value="ASS76017.1"/>
    <property type="molecule type" value="Genomic_DNA"/>
</dbReference>
<gene>
    <name evidence="2" type="ORF">CIG75_14290</name>
</gene>
<protein>
    <submittedName>
        <fullName evidence="2">Uncharacterized protein</fullName>
    </submittedName>
</protein>
<dbReference type="KEGG" id="tab:CIG75_14290"/>
<feature type="transmembrane region" description="Helical" evidence="1">
    <location>
        <begin position="71"/>
        <end position="90"/>
    </location>
</feature>
<keyword evidence="1" id="KW-0472">Membrane</keyword>
<evidence type="ECO:0000256" key="1">
    <source>
        <dbReference type="SAM" id="Phobius"/>
    </source>
</evidence>
<dbReference type="AlphaFoldDB" id="A0A223D3L9"/>
<proteinExistence type="predicted"/>
<evidence type="ECO:0000313" key="2">
    <source>
        <dbReference type="EMBL" id="ASS76017.1"/>
    </source>
</evidence>
<name>A0A223D3L9_9BACL</name>
<organism evidence="2 3">
    <name type="scientific">Tumebacillus algifaecis</name>
    <dbReference type="NCBI Taxonomy" id="1214604"/>
    <lineage>
        <taxon>Bacteria</taxon>
        <taxon>Bacillati</taxon>
        <taxon>Bacillota</taxon>
        <taxon>Bacilli</taxon>
        <taxon>Bacillales</taxon>
        <taxon>Alicyclobacillaceae</taxon>
        <taxon>Tumebacillus</taxon>
    </lineage>
</organism>
<dbReference type="Proteomes" id="UP000214688">
    <property type="component" value="Chromosome"/>
</dbReference>
<evidence type="ECO:0000313" key="3">
    <source>
        <dbReference type="Proteomes" id="UP000214688"/>
    </source>
</evidence>